<sequence length="113" mass="13569">MRGLTKEELEPLKNLLEELSVFVKELHIEEIPYFSRFIENMKNNLEICRLVHYEDWEQMNHLLKRDWSAANQTLIGIPDFDICVENPVEKEELNCRFLELVSGIESYLWKLKE</sequence>
<evidence type="ECO:0000313" key="1">
    <source>
        <dbReference type="EMBL" id="MBU3875524.1"/>
    </source>
</evidence>
<protein>
    <submittedName>
        <fullName evidence="1">Uncharacterized protein</fullName>
    </submittedName>
</protein>
<dbReference type="Proteomes" id="UP000723714">
    <property type="component" value="Unassembled WGS sequence"/>
</dbReference>
<organism evidence="1 2">
    <name type="scientific">Faecalicatena faecalis</name>
    <dbReference type="NCBI Taxonomy" id="2726362"/>
    <lineage>
        <taxon>Bacteria</taxon>
        <taxon>Bacillati</taxon>
        <taxon>Bacillota</taxon>
        <taxon>Clostridia</taxon>
        <taxon>Lachnospirales</taxon>
        <taxon>Lachnospiraceae</taxon>
        <taxon>Faecalicatena</taxon>
    </lineage>
</organism>
<accession>A0ABS6D1Q8</accession>
<proteinExistence type="predicted"/>
<gene>
    <name evidence="1" type="ORF">HGO97_006835</name>
</gene>
<comment type="caution">
    <text evidence="1">The sequence shown here is derived from an EMBL/GenBank/DDBJ whole genome shotgun (WGS) entry which is preliminary data.</text>
</comment>
<dbReference type="RefSeq" id="WP_216240557.1">
    <property type="nucleotide sequence ID" value="NZ_JABACJ020000004.1"/>
</dbReference>
<name>A0ABS6D1Q8_9FIRM</name>
<reference evidence="1 2" key="1">
    <citation type="submission" date="2021-06" db="EMBL/GenBank/DDBJ databases">
        <title>Faecalicatena sp. nov. isolated from porcine feces.</title>
        <authorList>
            <person name="Oh B.S."/>
            <person name="Lee J.H."/>
        </authorList>
    </citation>
    <scope>NUCLEOTIDE SEQUENCE [LARGE SCALE GENOMIC DNA]</scope>
    <source>
        <strain evidence="1 2">AGMB00832</strain>
    </source>
</reference>
<keyword evidence="2" id="KW-1185">Reference proteome</keyword>
<evidence type="ECO:0000313" key="2">
    <source>
        <dbReference type="Proteomes" id="UP000723714"/>
    </source>
</evidence>
<dbReference type="EMBL" id="JABACJ020000004">
    <property type="protein sequence ID" value="MBU3875524.1"/>
    <property type="molecule type" value="Genomic_DNA"/>
</dbReference>